<dbReference type="RefSeq" id="WP_166694342.1">
    <property type="nucleotide sequence ID" value="NZ_WAEL01000023.1"/>
</dbReference>
<evidence type="ECO:0000313" key="2">
    <source>
        <dbReference type="Proteomes" id="UP000606008"/>
    </source>
</evidence>
<dbReference type="EMBL" id="WAEL01000023">
    <property type="protein sequence ID" value="NID13836.1"/>
    <property type="molecule type" value="Genomic_DNA"/>
</dbReference>
<evidence type="ECO:0008006" key="3">
    <source>
        <dbReference type="Google" id="ProtNLM"/>
    </source>
</evidence>
<reference evidence="2" key="1">
    <citation type="submission" date="2019-09" db="EMBL/GenBank/DDBJ databases">
        <authorList>
            <person name="Jung D.-H."/>
        </authorList>
    </citation>
    <scope>NUCLEOTIDE SEQUENCE [LARGE SCALE GENOMIC DNA]</scope>
    <source>
        <strain evidence="2">JA-25</strain>
    </source>
</reference>
<proteinExistence type="predicted"/>
<feature type="non-terminal residue" evidence="1">
    <location>
        <position position="1"/>
    </location>
</feature>
<reference evidence="2" key="2">
    <citation type="submission" date="2023-07" db="EMBL/GenBank/DDBJ databases">
        <authorList>
            <person name="Jung D.-H."/>
        </authorList>
    </citation>
    <scope>NUCLEOTIDE SEQUENCE [LARGE SCALE GENOMIC DNA]</scope>
    <source>
        <strain evidence="2">JA-25</strain>
    </source>
</reference>
<comment type="caution">
    <text evidence="1">The sequence shown here is derived from an EMBL/GenBank/DDBJ whole genome shotgun (WGS) entry which is preliminary data.</text>
</comment>
<evidence type="ECO:0000313" key="1">
    <source>
        <dbReference type="EMBL" id="NID13836.1"/>
    </source>
</evidence>
<accession>A0ABX0QRB0</accession>
<sequence length="138" mass="13747">PNTGSISVAIGTVPGTYTLVYQLCDKLSPVTCATANAIVTVTPSVITVNDSGTASAGTGGTAIADVTANDFVNGVPAALGIMGNAVVATVGTYPAGITLDTNTGSISVAIGTTPGTYTMVSNCAISSRHRLVLRRWLS</sequence>
<keyword evidence="2" id="KW-1185">Reference proteome</keyword>
<protein>
    <recommendedName>
        <fullName evidence="3">MBG domain-containing protein</fullName>
    </recommendedName>
</protein>
<gene>
    <name evidence="1" type="ORF">F7231_26955</name>
</gene>
<organism evidence="1 2">
    <name type="scientific">Fibrivirga algicola</name>
    <dbReference type="NCBI Taxonomy" id="2950420"/>
    <lineage>
        <taxon>Bacteria</taxon>
        <taxon>Pseudomonadati</taxon>
        <taxon>Bacteroidota</taxon>
        <taxon>Cytophagia</taxon>
        <taxon>Cytophagales</taxon>
        <taxon>Spirosomataceae</taxon>
        <taxon>Fibrivirga</taxon>
    </lineage>
</organism>
<name>A0ABX0QRB0_9BACT</name>
<dbReference type="Proteomes" id="UP000606008">
    <property type="component" value="Unassembled WGS sequence"/>
</dbReference>